<sequence>MSSNPVFPLGKRITGRWNKIEYTVERGLGEGANGKVYLVRRGQERLAMKVGSDTLDLQSEVNTLKVLSGMEGSFRRFLVDVDDAEEQGQAIPFYVMRFVEGQQLQKYLSLKGSAWFPLIGLRLLEKLAELHRTGYIFGDLKKENVLVSGYGMVELVDFGGVTPIGKAVKQFTEIYDRCYWNAGDRSADAAYDLFSFAVLCIHVCGGPKEAFSREILPQNRSVEELLNQAAADPGCAEFLPFLKKALRGTYAGSREALEDWRRLVRTRKGTQADVRPAKDTWIKVGFAASLLLFAATVWYYW</sequence>
<keyword evidence="1" id="KW-0418">Kinase</keyword>
<reference evidence="1" key="1">
    <citation type="submission" date="2024-12" db="EMBL/GenBank/DDBJ databases">
        <authorList>
            <person name="Wu N."/>
        </authorList>
    </citation>
    <scope>NUCLEOTIDE SEQUENCE</scope>
    <source>
        <strain evidence="1">P15</strain>
    </source>
</reference>
<keyword evidence="2" id="KW-1185">Reference proteome</keyword>
<evidence type="ECO:0000313" key="1">
    <source>
        <dbReference type="EMBL" id="MFM9332145.1"/>
    </source>
</evidence>
<accession>A0ACC7P621</accession>
<evidence type="ECO:0000313" key="2">
    <source>
        <dbReference type="Proteomes" id="UP001631969"/>
    </source>
</evidence>
<protein>
    <submittedName>
        <fullName evidence="1">Protein kinase domain-containing protein</fullName>
    </submittedName>
</protein>
<proteinExistence type="predicted"/>
<comment type="caution">
    <text evidence="1">The sequence shown here is derived from an EMBL/GenBank/DDBJ whole genome shotgun (WGS) entry which is preliminary data.</text>
</comment>
<keyword evidence="1" id="KW-0808">Transferase</keyword>
<dbReference type="Proteomes" id="UP001631969">
    <property type="component" value="Unassembled WGS sequence"/>
</dbReference>
<gene>
    <name evidence="1" type="ORF">ACI1P1_28005</name>
</gene>
<dbReference type="EMBL" id="JBJURJ010000026">
    <property type="protein sequence ID" value="MFM9332145.1"/>
    <property type="molecule type" value="Genomic_DNA"/>
</dbReference>
<name>A0ACC7P621_9BACL</name>
<organism evidence="1 2">
    <name type="scientific">Paenibacillus mesotrionivorans</name>
    <dbReference type="NCBI Taxonomy" id="3160968"/>
    <lineage>
        <taxon>Bacteria</taxon>
        <taxon>Bacillati</taxon>
        <taxon>Bacillota</taxon>
        <taxon>Bacilli</taxon>
        <taxon>Bacillales</taxon>
        <taxon>Paenibacillaceae</taxon>
        <taxon>Paenibacillus</taxon>
    </lineage>
</organism>